<dbReference type="Gene3D" id="1.25.10.10">
    <property type="entry name" value="Leucine-rich Repeat Variant"/>
    <property type="match status" value="1"/>
</dbReference>
<proteinExistence type="predicted"/>
<dbReference type="AlphaFoldDB" id="A0A8S2VKW4"/>
<name>A0A8S2VKW4_9BILA</name>
<organism evidence="1 2">
    <name type="scientific">Didymodactylos carnosus</name>
    <dbReference type="NCBI Taxonomy" id="1234261"/>
    <lineage>
        <taxon>Eukaryota</taxon>
        <taxon>Metazoa</taxon>
        <taxon>Spiralia</taxon>
        <taxon>Gnathifera</taxon>
        <taxon>Rotifera</taxon>
        <taxon>Eurotatoria</taxon>
        <taxon>Bdelloidea</taxon>
        <taxon>Philodinida</taxon>
        <taxon>Philodinidae</taxon>
        <taxon>Didymodactylos</taxon>
    </lineage>
</organism>
<dbReference type="SUPFAM" id="SSF48371">
    <property type="entry name" value="ARM repeat"/>
    <property type="match status" value="1"/>
</dbReference>
<dbReference type="InterPro" id="IPR011989">
    <property type="entry name" value="ARM-like"/>
</dbReference>
<evidence type="ECO:0000313" key="1">
    <source>
        <dbReference type="EMBL" id="CAF4395733.1"/>
    </source>
</evidence>
<dbReference type="OrthoDB" id="9990764at2759"/>
<dbReference type="InterPro" id="IPR035897">
    <property type="entry name" value="Toll_tir_struct_dom_sf"/>
</dbReference>
<comment type="caution">
    <text evidence="1">The sequence shown here is derived from an EMBL/GenBank/DDBJ whole genome shotgun (WGS) entry which is preliminary data.</text>
</comment>
<evidence type="ECO:0000313" key="2">
    <source>
        <dbReference type="Proteomes" id="UP000681722"/>
    </source>
</evidence>
<gene>
    <name evidence="1" type="ORF">SRO942_LOCUS39152</name>
</gene>
<dbReference type="Proteomes" id="UP000681722">
    <property type="component" value="Unassembled WGS sequence"/>
</dbReference>
<reference evidence="1" key="1">
    <citation type="submission" date="2021-02" db="EMBL/GenBank/DDBJ databases">
        <authorList>
            <person name="Nowell W R."/>
        </authorList>
    </citation>
    <scope>NUCLEOTIDE SEQUENCE</scope>
</reference>
<dbReference type="InterPro" id="IPR016024">
    <property type="entry name" value="ARM-type_fold"/>
</dbReference>
<sequence>MDVQLTEVADIGTKDDKEKSEVFNGKKEFQILENSLETGGNHGKIEASCKNLIKNWQSLLEFNYSTNKKEFTQLTSLIYIIQFVLRIINKRTSYLEVKSLQQFLLEIVPKIALLDIINELLKEDKRRSCKVFIQLFEIINKTENFSKYFELYQNTINITTVDHIPIISSTSKVDKENVIYNNNNNEEKELSICQYYEIIFDVILYVANQALLDNNMYEINDLEPFKTTLINFKNYLTLYFSKQKNNQLIQLSIEDLLQKFDQRVCTGILSIIGNLVDKPIFVPIFIETGYAKAVLDWIQLPDLPFEDKRFFVSILYNLVRHKQGQKALKQENAIIILDKIRPTIENYQNHRMNINYYIGFVLIDGHELIETFLKESQDTIKNVLNAFFKMNIEACRNLIKHKEMTHDGGHLSEFLFVLERLFISDYIGKYFLTDAESEIDRVSSHYSSVLSPSSSSSSVSSLASSSISSISASSAFSSTDKNDSIKIFSDALLSIYGTITDGDNRGKLACESLMKILWSITFYCDDEQLQEQLKSNGILILLLHSLSEIDHKVAEIAKCTLHNLHETLPDVSPVLYKISEPFVLFCYSNQDEPAVKQLVNRQIYTVYPLIIDDDKDEIDKSWEEIKYLMIHASVFVVVATRYSYTSRYCRQICKYALELKKHKIVLKKNFTTQGWFDSLTDANVNTNNKCIVFNFTTDDNDQNVFSYEDKMAVLNLNGEIASIIEENQEFMLLNEKKKMKNGVEVKKNSILSRSRVFSKTKMNIAQV</sequence>
<dbReference type="Gene3D" id="3.40.50.10140">
    <property type="entry name" value="Toll/interleukin-1 receptor homology (TIR) domain"/>
    <property type="match status" value="1"/>
</dbReference>
<protein>
    <submittedName>
        <fullName evidence="1">Uncharacterized protein</fullName>
    </submittedName>
</protein>
<dbReference type="EMBL" id="CAJOBC010090907">
    <property type="protein sequence ID" value="CAF4395733.1"/>
    <property type="molecule type" value="Genomic_DNA"/>
</dbReference>
<accession>A0A8S2VKW4</accession>